<feature type="domain" description="YqaJ viral recombinase" evidence="1">
    <location>
        <begin position="9"/>
        <end position="209"/>
    </location>
</feature>
<name>G0U8Y1_TRYVY</name>
<gene>
    <name evidence="2" type="ORF">TVY486_1115470</name>
</gene>
<accession>G0U8Y1</accession>
<organism evidence="2">
    <name type="scientific">Trypanosoma vivax (strain Y486)</name>
    <dbReference type="NCBI Taxonomy" id="1055687"/>
    <lineage>
        <taxon>Eukaryota</taxon>
        <taxon>Discoba</taxon>
        <taxon>Euglenozoa</taxon>
        <taxon>Kinetoplastea</taxon>
        <taxon>Metakinetoplastina</taxon>
        <taxon>Trypanosomatida</taxon>
        <taxon>Trypanosomatidae</taxon>
        <taxon>Trypanosoma</taxon>
        <taxon>Duttonella</taxon>
    </lineage>
</organism>
<reference evidence="2" key="1">
    <citation type="journal article" date="2012" name="Proc. Natl. Acad. Sci. U.S.A.">
        <title>Antigenic diversity is generated by distinct evolutionary mechanisms in African trypanosome species.</title>
        <authorList>
            <person name="Jackson A.P."/>
            <person name="Berry A."/>
            <person name="Aslett M."/>
            <person name="Allison H.C."/>
            <person name="Burton P."/>
            <person name="Vavrova-Anderson J."/>
            <person name="Brown R."/>
            <person name="Browne H."/>
            <person name="Corton N."/>
            <person name="Hauser H."/>
            <person name="Gamble J."/>
            <person name="Gilderthorp R."/>
            <person name="Marcello L."/>
            <person name="McQuillan J."/>
            <person name="Otto T.D."/>
            <person name="Quail M.A."/>
            <person name="Sanders M.J."/>
            <person name="van Tonder A."/>
            <person name="Ginger M.L."/>
            <person name="Field M.C."/>
            <person name="Barry J.D."/>
            <person name="Hertz-Fowler C."/>
            <person name="Berriman M."/>
        </authorList>
    </citation>
    <scope>NUCLEOTIDE SEQUENCE</scope>
    <source>
        <strain evidence="2">Y486</strain>
    </source>
</reference>
<dbReference type="PANTHER" id="PTHR46609:SF6">
    <property type="entry name" value="EXONUCLEASE, PHAGE-TYPE_RECB, C-TERMINAL DOMAIN-CONTAINING PROTEIN-RELATED"/>
    <property type="match status" value="1"/>
</dbReference>
<dbReference type="Pfam" id="PF09588">
    <property type="entry name" value="YqaJ"/>
    <property type="match status" value="1"/>
</dbReference>
<dbReference type="PANTHER" id="PTHR46609">
    <property type="entry name" value="EXONUCLEASE, PHAGE-TYPE/RECB, C-TERMINAL DOMAIN-CONTAINING PROTEIN"/>
    <property type="match status" value="1"/>
</dbReference>
<sequence>MTDNPKKREWKSRTPHGLSASQFGMALGFMGRVSDYVDYLRNVVDTELEFTGNATTVHGNVTEPKSRALYELLTGTPVSDGGFFIAENDLLGCSPDGCIFEVGPTTHDRTSTHYQNCINKENVENSTISIRIPFKPKKMRKEFQHESSCSVITHSPPQEHPAQRKPCRLLEIKSPFFSLYNGSRKSYQPFGIPQQYMCQMHGQMAIAGVDVCDFFVYLDRPSCQVVAWRVYRSAEFWDWARPKLLQVSEWVASGPPPWLDRRFEFGTFDFSRISVEPLIFPYDISSNSPITDAHSFPFFARFPNPYTSLGHCGERDAVLRVLTSPITRFLFESDDEDEKEEKGMPTAEEKVFYCNYRSFTSGLCPSTLNASATTCSSSLSCCGAVDNGARLAVVKPSRFDSGTVTCRGLQDPIDAPKEGTAVDITMRVRYYLRDFFVHLQPIGAQMAVYNTPTGNEGSPRVGTSPVERRESSVSSVIVVTDSSPMTIASSVEVISPSQ</sequence>
<dbReference type="InterPro" id="IPR051703">
    <property type="entry name" value="NF-kappa-B_Signaling_Reg"/>
</dbReference>
<dbReference type="GO" id="GO:0006281">
    <property type="term" value="P:DNA repair"/>
    <property type="evidence" value="ECO:0007669"/>
    <property type="project" value="UniProtKB-ARBA"/>
</dbReference>
<evidence type="ECO:0000259" key="1">
    <source>
        <dbReference type="Pfam" id="PF09588"/>
    </source>
</evidence>
<dbReference type="SUPFAM" id="SSF52980">
    <property type="entry name" value="Restriction endonuclease-like"/>
    <property type="match status" value="1"/>
</dbReference>
<dbReference type="Gene3D" id="3.90.320.10">
    <property type="match status" value="1"/>
</dbReference>
<dbReference type="InterPro" id="IPR019080">
    <property type="entry name" value="YqaJ_viral_recombinase"/>
</dbReference>
<proteinExistence type="predicted"/>
<dbReference type="VEuPathDB" id="TriTrypDB:TvY486_1115470"/>
<dbReference type="InterPro" id="IPR011335">
    <property type="entry name" value="Restrct_endonuc-II-like"/>
</dbReference>
<evidence type="ECO:0000313" key="2">
    <source>
        <dbReference type="EMBL" id="CCC54063.1"/>
    </source>
</evidence>
<dbReference type="AlphaFoldDB" id="G0U8Y1"/>
<dbReference type="CDD" id="cd22343">
    <property type="entry name" value="PDDEXK_lambda_exonuclease-like"/>
    <property type="match status" value="1"/>
</dbReference>
<dbReference type="InterPro" id="IPR011604">
    <property type="entry name" value="PDDEXK-like_dom_sf"/>
</dbReference>
<protein>
    <recommendedName>
        <fullName evidence="1">YqaJ viral recombinase domain-containing protein</fullName>
    </recommendedName>
</protein>
<dbReference type="EMBL" id="HE573027">
    <property type="protein sequence ID" value="CCC54063.1"/>
    <property type="molecule type" value="Genomic_DNA"/>
</dbReference>